<dbReference type="NCBIfam" id="TIGR01965">
    <property type="entry name" value="VCBS_repeat"/>
    <property type="match status" value="10"/>
</dbReference>
<keyword evidence="3" id="KW-0732">Signal</keyword>
<organism evidence="8 9">
    <name type="scientific">Pirellula staleyi (strain ATCC 27377 / DSM 6068 / ICPB 4128)</name>
    <name type="common">Pirella staleyi</name>
    <dbReference type="NCBI Taxonomy" id="530564"/>
    <lineage>
        <taxon>Bacteria</taxon>
        <taxon>Pseudomonadati</taxon>
        <taxon>Planctomycetota</taxon>
        <taxon>Planctomycetia</taxon>
        <taxon>Pirellulales</taxon>
        <taxon>Pirellulaceae</taxon>
        <taxon>Pirellula</taxon>
    </lineage>
</organism>
<evidence type="ECO:0000256" key="1">
    <source>
        <dbReference type="ARBA" id="ARBA00004613"/>
    </source>
</evidence>
<dbReference type="GO" id="GO:0005509">
    <property type="term" value="F:calcium ion binding"/>
    <property type="evidence" value="ECO:0007669"/>
    <property type="project" value="InterPro"/>
</dbReference>
<dbReference type="Pfam" id="PF17210">
    <property type="entry name" value="SdrD_B"/>
    <property type="match status" value="1"/>
</dbReference>
<dbReference type="NCBIfam" id="NF012211">
    <property type="entry name" value="tand_rpt_95"/>
    <property type="match status" value="15"/>
</dbReference>
<dbReference type="Pfam" id="PF17803">
    <property type="entry name" value="Cadherin_4"/>
    <property type="match status" value="7"/>
</dbReference>
<feature type="domain" description="RapA2 cadherin-like" evidence="6">
    <location>
        <begin position="778"/>
        <end position="846"/>
    </location>
</feature>
<keyword evidence="2" id="KW-0964">Secreted</keyword>
<feature type="domain" description="Cadherin-like" evidence="7">
    <location>
        <begin position="1553"/>
        <end position="1646"/>
    </location>
</feature>
<feature type="domain" description="RapA2 cadherin-like" evidence="6">
    <location>
        <begin position="583"/>
        <end position="653"/>
    </location>
</feature>
<dbReference type="eggNOG" id="COG4932">
    <property type="taxonomic scope" value="Bacteria"/>
</dbReference>
<dbReference type="Pfam" id="PF17892">
    <property type="entry name" value="Cadherin_5"/>
    <property type="match status" value="2"/>
</dbReference>
<feature type="domain" description="RapA2 cadherin-like" evidence="6">
    <location>
        <begin position="390"/>
        <end position="460"/>
    </location>
</feature>
<dbReference type="InterPro" id="IPR013783">
    <property type="entry name" value="Ig-like_fold"/>
</dbReference>
<evidence type="ECO:0000313" key="8">
    <source>
        <dbReference type="EMBL" id="ADB18732.1"/>
    </source>
</evidence>
<evidence type="ECO:0000259" key="5">
    <source>
        <dbReference type="Pfam" id="PF17210"/>
    </source>
</evidence>
<evidence type="ECO:0000313" key="9">
    <source>
        <dbReference type="Proteomes" id="UP000001887"/>
    </source>
</evidence>
<dbReference type="InterPro" id="IPR010221">
    <property type="entry name" value="VCBS_dom"/>
</dbReference>
<dbReference type="GO" id="GO:0016020">
    <property type="term" value="C:membrane"/>
    <property type="evidence" value="ECO:0007669"/>
    <property type="project" value="InterPro"/>
</dbReference>
<dbReference type="PANTHER" id="PTHR34720:SF9">
    <property type="entry name" value="BLR4714 PROTEIN"/>
    <property type="match status" value="1"/>
</dbReference>
<dbReference type="InterPro" id="IPR033764">
    <property type="entry name" value="Sdr_B"/>
</dbReference>
<dbReference type="InterPro" id="IPR015919">
    <property type="entry name" value="Cadherin-like_sf"/>
</dbReference>
<feature type="domain" description="RapA2 cadherin-like" evidence="6">
    <location>
        <begin position="486"/>
        <end position="557"/>
    </location>
</feature>
<dbReference type="PANTHER" id="PTHR34720">
    <property type="entry name" value="MICROCYSTIN DEPENDENT PROTEIN"/>
    <property type="match status" value="1"/>
</dbReference>
<gene>
    <name evidence="8" type="ordered locus">Psta_4082</name>
</gene>
<name>D2R2Z9_PIRSD</name>
<feature type="domain" description="RapA2 cadherin-like" evidence="6">
    <location>
        <begin position="202"/>
        <end position="266"/>
    </location>
</feature>
<dbReference type="InterPro" id="IPR040853">
    <property type="entry name" value="RapA2_cadherin-like"/>
</dbReference>
<feature type="domain" description="RapA2 cadherin-like" evidence="6">
    <location>
        <begin position="293"/>
        <end position="363"/>
    </location>
</feature>
<dbReference type="GO" id="GO:0005576">
    <property type="term" value="C:extracellular region"/>
    <property type="evidence" value="ECO:0007669"/>
    <property type="project" value="UniProtKB-SubCell"/>
</dbReference>
<dbReference type="EMBL" id="CP001848">
    <property type="protein sequence ID" value="ADB18732.1"/>
    <property type="molecule type" value="Genomic_DNA"/>
</dbReference>
<dbReference type="Proteomes" id="UP000001887">
    <property type="component" value="Chromosome"/>
</dbReference>
<dbReference type="SUPFAM" id="SSF117074">
    <property type="entry name" value="Hypothetical protein PA1324"/>
    <property type="match status" value="1"/>
</dbReference>
<dbReference type="HOGENOM" id="CLU_241821_0_0_0"/>
<dbReference type="Gene3D" id="2.60.40.2810">
    <property type="match status" value="15"/>
</dbReference>
<dbReference type="eggNOG" id="COG3209">
    <property type="taxonomic scope" value="Bacteria"/>
</dbReference>
<feature type="domain" description="Cadherin-like" evidence="7">
    <location>
        <begin position="1357"/>
        <end position="1450"/>
    </location>
</feature>
<dbReference type="STRING" id="530564.Psta_4082"/>
<comment type="subcellular location">
    <subcellularLocation>
        <location evidence="1">Secreted</location>
    </subcellularLocation>
</comment>
<evidence type="ECO:0000256" key="2">
    <source>
        <dbReference type="ARBA" id="ARBA00022525"/>
    </source>
</evidence>
<dbReference type="Pfam" id="PF17963">
    <property type="entry name" value="Big_9"/>
    <property type="match status" value="6"/>
</dbReference>
<evidence type="ECO:0000256" key="4">
    <source>
        <dbReference type="SAM" id="MobiDB-lite"/>
    </source>
</evidence>
<keyword evidence="9" id="KW-1185">Reference proteome</keyword>
<accession>D2R2Z9</accession>
<dbReference type="OrthoDB" id="292060at2"/>
<proteinExistence type="predicted"/>
<sequence>MPQQNRRTVRTDRQKQSARQRCAKVQARKFLFENLEQRTVLASSITGAVYLDANNDGVRGASEVGVPGVQITLTGTDSSNNSVTRTTLTSNTGSWSFEGLATGTYTVSERQPTAMLDGKDASAFSGSVVGSDTISSIVLGADQAASGLNFGERGILPQYIGPQWQFASSGSQEALFRETIAQAEALAGNTDLAAQIRAGSGTSTNVAPVGTSDTYSTTPGTAITITAANGVLANDTDANGNTLTASLVGNVTNGTLTLNANGSFTYTPNANFSGTDTFTYRASDGSLTSGVTTVTITVAATNTAPVATADSYNATEDTPLTVAAASGVLANDTDAQNNTLTASVVAGPTSGTLTLNANGSFTYTPNANFSGIDTFTYRASDGSLNSANTTVTITVAPVNDPPVAGNDSYSTTTDTALTVPVATGILANDTDVENSTLTATVVAQPASGTLTLNANGSFTYTPNTGFTGTDTFTYRANDAAADSGVATVTITVAAPNAAPVAVADNYNATEDTALTINAAAGVLANDTDSDSDPLTATIVAQPTSGTLTLNADGSFTYTPSANFNGTDTFTYRASDGTVNSPVATVTITVAAVNDPPVASNDNYSTAEDTPLTIAAPGVLGNDTDVDGNTLTAIVVTQPTSGTLTLNANGSYTYTPTSGFNGTDTFTYKANDGTADSNTATVTIVVGTANQTPVAVADSYNATEDTTLTVNVASGVLANDTDGNNDTLMAAVVTGPTSGTLTLNANGSFSYTPNANFSGTDTFTYTASDGQATSSAVVVTITVAAVNDAPVATEDSYTTAEDTALTIAVPGVLTNDTDVEGTSLTVVVVDQPVHGTLTLNPNGSFTYMPFLNFSGTDTFTYRASDATSESNLATVTITVTAENDPPVATNDTYTVDEDAALTVNAASGVLDNDTDAEDSTLTAAVVDQPTNGTLTLISDGSFTYTPDANFSGTDSFTYRANDGTAESNLATVTITVAPVNDAPLATNDAYATGVDEQLVIALPGVLANDTDADGNSLTAAVVDNPTSGTLTLNSDGSFTYTPGSGFQGTDTFTYRASDGTTTSNLATVTITVNSAPVAVNDLYSTDEDTPLAITLPGVLGNDTDADSDTLTAVVVTQPTSGTLALNADGSFTYTPNANFSGTDSFTYRANDGFENSNIATVTITVNSVNDAPVATADSYSTPTDTALVVSGAGVLANDTDTDGDDLTAVVVDQPTSGSLAFNADGTFTYTPSSGFQGTDSFTYQASDGLANSNVVTVTITVNNAPVAVADSYTTDEDTPLTVAIEGVLENDTDADADTLTAAVVDQPAHGSLTLNSNGTFTYTPETNFSGTDTFTYRASDGINDSILATVTITVTAVNDVAIGTNKTYDATQDVPLAINAASGLLTGATDAENDTLSAVLVGTPIGGTVDLNSDGSFTFTPNAGFSGAASFTFVINDGTADSATYTASIDVIPTAVNTAPVAVADSYTLDEDTPLVVDALAGLLANDSDAESDSLTIEVVDSPASGTLNLSGDGSFTYTPAPNVNGTVTFTYKLSDGTADSATVTVTLNITPANDPPVAVSQSYATAENTALTISAPGLLTGGSDVDGSDVLSAVKLTDPASGTVTVNADGSFVYTPSSGFAGTDSFTFALSDGTTNSAPATVTIEVGGEGEPWMGSLIDQIFGENEDWMA</sequence>
<feature type="domain" description="RapA2 cadherin-like" evidence="6">
    <location>
        <begin position="679"/>
        <end position="750"/>
    </location>
</feature>
<evidence type="ECO:0000259" key="7">
    <source>
        <dbReference type="Pfam" id="PF17892"/>
    </source>
</evidence>
<evidence type="ECO:0000256" key="3">
    <source>
        <dbReference type="ARBA" id="ARBA00022729"/>
    </source>
</evidence>
<reference evidence="8 9" key="1">
    <citation type="journal article" date="2009" name="Stand. Genomic Sci.">
        <title>Complete genome sequence of Pirellula staleyi type strain (ATCC 27377).</title>
        <authorList>
            <person name="Clum A."/>
            <person name="Tindall B.J."/>
            <person name="Sikorski J."/>
            <person name="Ivanova N."/>
            <person name="Mavrommatis K."/>
            <person name="Lucas S."/>
            <person name="Glavina del Rio T."/>
            <person name="Nolan M."/>
            <person name="Chen F."/>
            <person name="Tice H."/>
            <person name="Pitluck S."/>
            <person name="Cheng J.F."/>
            <person name="Chertkov O."/>
            <person name="Brettin T."/>
            <person name="Han C."/>
            <person name="Detter J.C."/>
            <person name="Kuske C."/>
            <person name="Bruce D."/>
            <person name="Goodwin L."/>
            <person name="Ovchinikova G."/>
            <person name="Pati A."/>
            <person name="Mikhailova N."/>
            <person name="Chen A."/>
            <person name="Palaniappan K."/>
            <person name="Land M."/>
            <person name="Hauser L."/>
            <person name="Chang Y.J."/>
            <person name="Jeffries C.D."/>
            <person name="Chain P."/>
            <person name="Rohde M."/>
            <person name="Goker M."/>
            <person name="Bristow J."/>
            <person name="Eisen J.A."/>
            <person name="Markowitz V."/>
            <person name="Hugenholtz P."/>
            <person name="Kyrpides N.C."/>
            <person name="Klenk H.P."/>
            <person name="Lapidus A."/>
        </authorList>
    </citation>
    <scope>NUCLEOTIDE SEQUENCE [LARGE SCALE GENOMIC DNA]</scope>
    <source>
        <strain evidence="9">ATCC 27377 / DSM 6068 / ICPB 4128</strain>
    </source>
</reference>
<dbReference type="Gene3D" id="2.60.40.10">
    <property type="entry name" value="Immunoglobulins"/>
    <property type="match status" value="1"/>
</dbReference>
<protein>
    <submittedName>
        <fullName evidence="8">Outer membrane adhesin like protein</fullName>
    </submittedName>
</protein>
<dbReference type="SUPFAM" id="SSF49313">
    <property type="entry name" value="Cadherin-like"/>
    <property type="match status" value="3"/>
</dbReference>
<dbReference type="KEGG" id="psl:Psta_4082"/>
<feature type="domain" description="SD-repeat containing protein B" evidence="5">
    <location>
        <begin position="45"/>
        <end position="116"/>
    </location>
</feature>
<feature type="region of interest" description="Disordered" evidence="4">
    <location>
        <begin position="1"/>
        <end position="20"/>
    </location>
</feature>
<dbReference type="InterPro" id="IPR041690">
    <property type="entry name" value="Cadherin_5"/>
</dbReference>
<evidence type="ECO:0000259" key="6">
    <source>
        <dbReference type="Pfam" id="PF17803"/>
    </source>
</evidence>